<feature type="transmembrane region" description="Helical" evidence="9">
    <location>
        <begin position="196"/>
        <end position="217"/>
    </location>
</feature>
<comment type="subunit">
    <text evidence="9">The complex is composed of six subunits: RnfA, RnfB, RnfC, RnfD, RnfE and RnfG.</text>
</comment>
<dbReference type="InterPro" id="IPR003667">
    <property type="entry name" value="NqrDE/RnfAE"/>
</dbReference>
<dbReference type="OrthoDB" id="9782945at2"/>
<comment type="subcellular location">
    <subcellularLocation>
        <location evidence="9">Cell inner membrane</location>
        <topology evidence="9">Multi-pass membrane protein</topology>
    </subcellularLocation>
    <subcellularLocation>
        <location evidence="1">Endomembrane system</location>
        <topology evidence="1">Multi-pass membrane protein</topology>
    </subcellularLocation>
</comment>
<dbReference type="GO" id="GO:0012505">
    <property type="term" value="C:endomembrane system"/>
    <property type="evidence" value="ECO:0007669"/>
    <property type="project" value="UniProtKB-SubCell"/>
</dbReference>
<evidence type="ECO:0000313" key="11">
    <source>
        <dbReference type="Proteomes" id="UP000093104"/>
    </source>
</evidence>
<keyword evidence="2 9" id="KW-0813">Transport</keyword>
<dbReference type="GO" id="GO:0005886">
    <property type="term" value="C:plasma membrane"/>
    <property type="evidence" value="ECO:0007669"/>
    <property type="project" value="UniProtKB-SubCell"/>
</dbReference>
<keyword evidence="3 9" id="KW-0997">Cell inner membrane</keyword>
<evidence type="ECO:0000256" key="5">
    <source>
        <dbReference type="ARBA" id="ARBA00022967"/>
    </source>
</evidence>
<dbReference type="GO" id="GO:0022900">
    <property type="term" value="P:electron transport chain"/>
    <property type="evidence" value="ECO:0007669"/>
    <property type="project" value="UniProtKB-UniRule"/>
</dbReference>
<protein>
    <recommendedName>
        <fullName evidence="9">Ion-translocating oxidoreductase complex subunit E</fullName>
        <ecNumber evidence="9">7.-.-.-</ecNumber>
    </recommendedName>
    <alternativeName>
        <fullName evidence="9">Rnf electron transport complex subunit E</fullName>
    </alternativeName>
</protein>
<dbReference type="PATRIC" id="fig|317.243.peg.506"/>
<feature type="transmembrane region" description="Helical" evidence="9">
    <location>
        <begin position="87"/>
        <end position="107"/>
    </location>
</feature>
<feature type="transmembrane region" description="Helical" evidence="9">
    <location>
        <begin position="54"/>
        <end position="75"/>
    </location>
</feature>
<accession>A0A1C7YYD6</accession>
<keyword evidence="8 9" id="KW-0472">Membrane</keyword>
<organism evidence="10 11">
    <name type="scientific">Pseudomonas syringae</name>
    <dbReference type="NCBI Taxonomy" id="317"/>
    <lineage>
        <taxon>Bacteria</taxon>
        <taxon>Pseudomonadati</taxon>
        <taxon>Pseudomonadota</taxon>
        <taxon>Gammaproteobacteria</taxon>
        <taxon>Pseudomonadales</taxon>
        <taxon>Pseudomonadaceae</taxon>
        <taxon>Pseudomonas</taxon>
    </lineage>
</organism>
<proteinExistence type="inferred from homology"/>
<comment type="similarity">
    <text evidence="9">Belongs to the NqrDE/RnfAE family.</text>
</comment>
<name>A0A1C7YYD6_PSESX</name>
<dbReference type="NCBIfam" id="TIGR01948">
    <property type="entry name" value="rnfE"/>
    <property type="match status" value="1"/>
</dbReference>
<evidence type="ECO:0000256" key="7">
    <source>
        <dbReference type="ARBA" id="ARBA00022989"/>
    </source>
</evidence>
<dbReference type="EC" id="7.-.-.-" evidence="9"/>
<reference evidence="10 11" key="1">
    <citation type="submission" date="2015-07" db="EMBL/GenBank/DDBJ databases">
        <title>Draft genome sequence of a diazotrophic, plant growth-promoting rhizobacterium of the Pseudomonas syringae complex.</title>
        <authorList>
            <person name="Patten C.L."/>
            <person name="Jeong H."/>
        </authorList>
    </citation>
    <scope>NUCLEOTIDE SEQUENCE [LARGE SCALE GENOMIC DNA]</scope>
    <source>
        <strain evidence="10 11">GR12-2</strain>
    </source>
</reference>
<comment type="caution">
    <text evidence="10">The sequence shown here is derived from an EMBL/GenBank/DDBJ whole genome shotgun (WGS) entry which is preliminary data.</text>
</comment>
<dbReference type="PANTHER" id="PTHR30586:SF0">
    <property type="entry name" value="ION-TRANSLOCATING OXIDOREDUCTASE COMPLEX SUBUNIT E"/>
    <property type="match status" value="1"/>
</dbReference>
<evidence type="ECO:0000256" key="1">
    <source>
        <dbReference type="ARBA" id="ARBA00004127"/>
    </source>
</evidence>
<dbReference type="Pfam" id="PF02508">
    <property type="entry name" value="Rnf-Nqr"/>
    <property type="match status" value="1"/>
</dbReference>
<evidence type="ECO:0000256" key="6">
    <source>
        <dbReference type="ARBA" id="ARBA00022982"/>
    </source>
</evidence>
<dbReference type="Proteomes" id="UP000093104">
    <property type="component" value="Unassembled WGS sequence"/>
</dbReference>
<dbReference type="InterPro" id="IPR010968">
    <property type="entry name" value="RnfE"/>
</dbReference>
<dbReference type="PIRSF" id="PIRSF006102">
    <property type="entry name" value="NQR_DE"/>
    <property type="match status" value="1"/>
</dbReference>
<dbReference type="AlphaFoldDB" id="A0A1C7YYD6"/>
<dbReference type="HAMAP" id="MF_00478">
    <property type="entry name" value="RsxE_RnfE"/>
    <property type="match status" value="1"/>
</dbReference>
<sequence length="241" mass="25943">MSSQCSPTVPSSSSAEHVPTWRFFTGALWDYNVTLVQILALCPVLAVTSTATNGLGMGLATTAVLICTNAIISLMRHTISPEVRNPLMIGIIAGVVTIIDMAMNAWVHELYKVLGLFIALIVTNCAVLGRAESFCLKHPLIPSILDGAGIGLGFTWFLTLVGGIREIIGSGTLFSQASLLLGPHFHWMEITVIPNYSGVLLAVLPPGAFIVLGFLLAGKRILDRRRSERRIKTHGELVVLQ</sequence>
<evidence type="ECO:0000256" key="4">
    <source>
        <dbReference type="ARBA" id="ARBA00022692"/>
    </source>
</evidence>
<keyword evidence="9" id="KW-1003">Cell membrane</keyword>
<feature type="transmembrane region" description="Helical" evidence="9">
    <location>
        <begin position="143"/>
        <end position="164"/>
    </location>
</feature>
<evidence type="ECO:0000256" key="3">
    <source>
        <dbReference type="ARBA" id="ARBA00022519"/>
    </source>
</evidence>
<feature type="transmembrane region" description="Helical" evidence="9">
    <location>
        <begin position="28"/>
        <end position="48"/>
    </location>
</feature>
<evidence type="ECO:0000256" key="9">
    <source>
        <dbReference type="HAMAP-Rule" id="MF_00478"/>
    </source>
</evidence>
<dbReference type="EMBL" id="LGSI01000068">
    <property type="protein sequence ID" value="OCR22543.1"/>
    <property type="molecule type" value="Genomic_DNA"/>
</dbReference>
<dbReference type="RefSeq" id="WP_065835955.1">
    <property type="nucleotide sequence ID" value="NZ_LGSI01000068.1"/>
</dbReference>
<dbReference type="NCBIfam" id="NF009070">
    <property type="entry name" value="PRK12405.1"/>
    <property type="match status" value="1"/>
</dbReference>
<evidence type="ECO:0000256" key="2">
    <source>
        <dbReference type="ARBA" id="ARBA00022448"/>
    </source>
</evidence>
<comment type="function">
    <text evidence="9">Part of a membrane-bound complex that couples electron transfer with translocation of ions across the membrane.</text>
</comment>
<evidence type="ECO:0000256" key="8">
    <source>
        <dbReference type="ARBA" id="ARBA00023136"/>
    </source>
</evidence>
<keyword evidence="7 9" id="KW-1133">Transmembrane helix</keyword>
<dbReference type="PANTHER" id="PTHR30586">
    <property type="entry name" value="ELECTRON TRANSPORT COMPLEX PROTEIN RNFE"/>
    <property type="match status" value="1"/>
</dbReference>
<feature type="transmembrane region" description="Helical" evidence="9">
    <location>
        <begin position="113"/>
        <end position="131"/>
    </location>
</feature>
<gene>
    <name evidence="9" type="primary">rnfE</name>
    <name evidence="10" type="ORF">AFK24_26000</name>
</gene>
<keyword evidence="5 9" id="KW-1278">Translocase</keyword>
<keyword evidence="4 9" id="KW-0812">Transmembrane</keyword>
<evidence type="ECO:0000313" key="10">
    <source>
        <dbReference type="EMBL" id="OCR22543.1"/>
    </source>
</evidence>
<keyword evidence="6 9" id="KW-0249">Electron transport</keyword>